<reference evidence="3" key="1">
    <citation type="submission" date="2017-11" db="EMBL/GenBank/DDBJ databases">
        <authorList>
            <person name="Lima N.C."/>
            <person name="Parody-Merino A.M."/>
            <person name="Battley P.F."/>
            <person name="Fidler A.E."/>
            <person name="Prosdocimi F."/>
        </authorList>
    </citation>
    <scope>NUCLEOTIDE SEQUENCE [LARGE SCALE GENOMIC DNA]</scope>
</reference>
<organism evidence="2 3">
    <name type="scientific">Limosa lapponica baueri</name>
    <dbReference type="NCBI Taxonomy" id="1758121"/>
    <lineage>
        <taxon>Eukaryota</taxon>
        <taxon>Metazoa</taxon>
        <taxon>Chordata</taxon>
        <taxon>Craniata</taxon>
        <taxon>Vertebrata</taxon>
        <taxon>Euteleostomi</taxon>
        <taxon>Archelosauria</taxon>
        <taxon>Archosauria</taxon>
        <taxon>Dinosauria</taxon>
        <taxon>Saurischia</taxon>
        <taxon>Theropoda</taxon>
        <taxon>Coelurosauria</taxon>
        <taxon>Aves</taxon>
        <taxon>Neognathae</taxon>
        <taxon>Neoaves</taxon>
        <taxon>Charadriiformes</taxon>
        <taxon>Scolopacidae</taxon>
        <taxon>Limosa</taxon>
    </lineage>
</organism>
<sequence length="138" mass="14999">MPELPRSCPSNTGGITWEPRSQGWSAVPTGFVADQQHQSSDPHFTVFARPAEPSRVWGVGILLSIKGAAACPPSSLPWDIVVQAERVAESTVSPKITDKASYKREPWTRSSFMPGLTCTNIFLMMNTGGNPVPLFTQL</sequence>
<proteinExistence type="predicted"/>
<reference evidence="3" key="2">
    <citation type="submission" date="2017-12" db="EMBL/GenBank/DDBJ databases">
        <title>Genome sequence of the Bar-tailed Godwit (Limosa lapponica baueri).</title>
        <authorList>
            <person name="Lima N.C.B."/>
            <person name="Parody-Merino A.M."/>
            <person name="Battley P.F."/>
            <person name="Fidler A.E."/>
            <person name="Prosdocimi F."/>
        </authorList>
    </citation>
    <scope>NUCLEOTIDE SEQUENCE [LARGE SCALE GENOMIC DNA]</scope>
</reference>
<feature type="region of interest" description="Disordered" evidence="1">
    <location>
        <begin position="1"/>
        <end position="20"/>
    </location>
</feature>
<evidence type="ECO:0000313" key="2">
    <source>
        <dbReference type="EMBL" id="PKU37081.1"/>
    </source>
</evidence>
<evidence type="ECO:0000313" key="3">
    <source>
        <dbReference type="Proteomes" id="UP000233556"/>
    </source>
</evidence>
<protein>
    <submittedName>
        <fullName evidence="2">Uncharacterized protein</fullName>
    </submittedName>
</protein>
<name>A0A2I0TTG2_LIMLA</name>
<dbReference type="Proteomes" id="UP000233556">
    <property type="component" value="Unassembled WGS sequence"/>
</dbReference>
<dbReference type="EMBL" id="KZ507321">
    <property type="protein sequence ID" value="PKU37081.1"/>
    <property type="molecule type" value="Genomic_DNA"/>
</dbReference>
<accession>A0A2I0TTG2</accession>
<dbReference type="AlphaFoldDB" id="A0A2I0TTG2"/>
<evidence type="ECO:0000256" key="1">
    <source>
        <dbReference type="SAM" id="MobiDB-lite"/>
    </source>
</evidence>
<keyword evidence="3" id="KW-1185">Reference proteome</keyword>
<gene>
    <name evidence="2" type="ORF">llap_12615</name>
</gene>